<dbReference type="AlphaFoldDB" id="A0AAV5IGR2"/>
<gene>
    <name evidence="1" type="ORF">SLEP1_g10247</name>
</gene>
<comment type="caution">
    <text evidence="1">The sequence shown here is derived from an EMBL/GenBank/DDBJ whole genome shotgun (WGS) entry which is preliminary data.</text>
</comment>
<keyword evidence="2" id="KW-1185">Reference proteome</keyword>
<dbReference type="Proteomes" id="UP001054252">
    <property type="component" value="Unassembled WGS sequence"/>
</dbReference>
<evidence type="ECO:0000313" key="1">
    <source>
        <dbReference type="EMBL" id="GKU97063.1"/>
    </source>
</evidence>
<reference evidence="1 2" key="1">
    <citation type="journal article" date="2021" name="Commun. Biol.">
        <title>The genome of Shorea leprosula (Dipterocarpaceae) highlights the ecological relevance of drought in aseasonal tropical rainforests.</title>
        <authorList>
            <person name="Ng K.K.S."/>
            <person name="Kobayashi M.J."/>
            <person name="Fawcett J.A."/>
            <person name="Hatakeyama M."/>
            <person name="Paape T."/>
            <person name="Ng C.H."/>
            <person name="Ang C.C."/>
            <person name="Tnah L.H."/>
            <person name="Lee C.T."/>
            <person name="Nishiyama T."/>
            <person name="Sese J."/>
            <person name="O'Brien M.J."/>
            <person name="Copetti D."/>
            <person name="Mohd Noor M.I."/>
            <person name="Ong R.C."/>
            <person name="Putra M."/>
            <person name="Sireger I.Z."/>
            <person name="Indrioko S."/>
            <person name="Kosugi Y."/>
            <person name="Izuno A."/>
            <person name="Isagi Y."/>
            <person name="Lee S.L."/>
            <person name="Shimizu K.K."/>
        </authorList>
    </citation>
    <scope>NUCLEOTIDE SEQUENCE [LARGE SCALE GENOMIC DNA]</scope>
    <source>
        <strain evidence="1">214</strain>
    </source>
</reference>
<protein>
    <submittedName>
        <fullName evidence="1">Uncharacterized protein</fullName>
    </submittedName>
</protein>
<organism evidence="1 2">
    <name type="scientific">Rubroshorea leprosula</name>
    <dbReference type="NCBI Taxonomy" id="152421"/>
    <lineage>
        <taxon>Eukaryota</taxon>
        <taxon>Viridiplantae</taxon>
        <taxon>Streptophyta</taxon>
        <taxon>Embryophyta</taxon>
        <taxon>Tracheophyta</taxon>
        <taxon>Spermatophyta</taxon>
        <taxon>Magnoliopsida</taxon>
        <taxon>eudicotyledons</taxon>
        <taxon>Gunneridae</taxon>
        <taxon>Pentapetalae</taxon>
        <taxon>rosids</taxon>
        <taxon>malvids</taxon>
        <taxon>Malvales</taxon>
        <taxon>Dipterocarpaceae</taxon>
        <taxon>Rubroshorea</taxon>
    </lineage>
</organism>
<sequence length="47" mass="5267">MRQRFHVHPGVVAVVSNEQRVGFILQLLATDDGWILAALTTTVQHIQ</sequence>
<dbReference type="EMBL" id="BPVZ01000011">
    <property type="protein sequence ID" value="GKU97063.1"/>
    <property type="molecule type" value="Genomic_DNA"/>
</dbReference>
<proteinExistence type="predicted"/>
<accession>A0AAV5IGR2</accession>
<evidence type="ECO:0000313" key="2">
    <source>
        <dbReference type="Proteomes" id="UP001054252"/>
    </source>
</evidence>
<name>A0AAV5IGR2_9ROSI</name>